<dbReference type="InterPro" id="IPR019861">
    <property type="entry name" value="PorP/SprF_Bacteroidetes"/>
</dbReference>
<name>A0A212J4Y8_9BACT</name>
<dbReference type="AlphaFoldDB" id="A0A212J4Y8"/>
<dbReference type="Pfam" id="PF11751">
    <property type="entry name" value="PorP_SprF"/>
    <property type="match status" value="1"/>
</dbReference>
<evidence type="ECO:0000313" key="1">
    <source>
        <dbReference type="EMBL" id="SBV94503.1"/>
    </source>
</evidence>
<gene>
    <name evidence="1" type="ORF">KL86DYS1_11151</name>
</gene>
<sequence>MRFKYIILSVLFLVFGFSTVYGQWDAQISQYWRMKNFYNPAFIGETGNIESSMLHRRQWVGMTNAPVTSVVSLNMPVNFLGKEHGIGAIVTNEKAGLFSNTYFLGQYAYKFKFKNNKVLHIGLQGGLLNVNFDAAGIRIPNSDYHTPGDQDPAFPSAAGSKIIDAGLGIAWIAPNYYIGLSATHLWEPKFDLNDNSSAFVGRAYYLMGGYNIKLNNPLIELQPSAFFKSDAVTYQFDITAKIEYNKLFNGGISWRKDEGFVFLLGVKIRNIDAGYSYDLLTSDVSTVSHGSHELFIRYSIPLQKKREVKASKSIRIL</sequence>
<proteinExistence type="predicted"/>
<organism evidence="1">
    <name type="scientific">uncultured Dysgonomonas sp</name>
    <dbReference type="NCBI Taxonomy" id="206096"/>
    <lineage>
        <taxon>Bacteria</taxon>
        <taxon>Pseudomonadati</taxon>
        <taxon>Bacteroidota</taxon>
        <taxon>Bacteroidia</taxon>
        <taxon>Bacteroidales</taxon>
        <taxon>Dysgonomonadaceae</taxon>
        <taxon>Dysgonomonas</taxon>
        <taxon>environmental samples</taxon>
    </lineage>
</organism>
<dbReference type="EMBL" id="FLUM01000001">
    <property type="protein sequence ID" value="SBV94503.1"/>
    <property type="molecule type" value="Genomic_DNA"/>
</dbReference>
<dbReference type="NCBIfam" id="TIGR03519">
    <property type="entry name" value="T9SS_PorP_fam"/>
    <property type="match status" value="1"/>
</dbReference>
<accession>A0A212J4Y8</accession>
<dbReference type="RefSeq" id="WP_296939005.1">
    <property type="nucleotide sequence ID" value="NZ_LT599032.1"/>
</dbReference>
<protein>
    <recommendedName>
        <fullName evidence="2">Bacteroidetes-specific membrane protein</fullName>
    </recommendedName>
</protein>
<reference evidence="1" key="1">
    <citation type="submission" date="2016-04" db="EMBL/GenBank/DDBJ databases">
        <authorList>
            <person name="Evans L.H."/>
            <person name="Alamgir A."/>
            <person name="Owens N."/>
            <person name="Weber N.D."/>
            <person name="Virtaneva K."/>
            <person name="Barbian K."/>
            <person name="Babar A."/>
            <person name="Rosenke K."/>
        </authorList>
    </citation>
    <scope>NUCLEOTIDE SEQUENCE</scope>
    <source>
        <strain evidence="1">86-1</strain>
    </source>
</reference>
<evidence type="ECO:0008006" key="2">
    <source>
        <dbReference type="Google" id="ProtNLM"/>
    </source>
</evidence>